<dbReference type="GO" id="GO:0006355">
    <property type="term" value="P:regulation of DNA-templated transcription"/>
    <property type="evidence" value="ECO:0007669"/>
    <property type="project" value="InterPro"/>
</dbReference>
<proteinExistence type="predicted"/>
<dbReference type="PROSITE" id="PS50110">
    <property type="entry name" value="RESPONSE_REGULATORY"/>
    <property type="match status" value="1"/>
</dbReference>
<keyword evidence="1 5" id="KW-0597">Phosphoprotein</keyword>
<evidence type="ECO:0000256" key="1">
    <source>
        <dbReference type="ARBA" id="ARBA00022553"/>
    </source>
</evidence>
<gene>
    <name evidence="8" type="ORF">STRMA_0078</name>
</gene>
<organism evidence="8 9">
    <name type="scientific">Streptococcus macacae NCTC 11558</name>
    <dbReference type="NCBI Taxonomy" id="764298"/>
    <lineage>
        <taxon>Bacteria</taxon>
        <taxon>Bacillati</taxon>
        <taxon>Bacillota</taxon>
        <taxon>Bacilli</taxon>
        <taxon>Lactobacillales</taxon>
        <taxon>Streptococcaceae</taxon>
        <taxon>Streptococcus</taxon>
    </lineage>
</organism>
<dbReference type="SUPFAM" id="SSF46894">
    <property type="entry name" value="C-terminal effector domain of the bipartite response regulators"/>
    <property type="match status" value="1"/>
</dbReference>
<dbReference type="Gene3D" id="3.40.50.2300">
    <property type="match status" value="1"/>
</dbReference>
<dbReference type="CDD" id="cd17535">
    <property type="entry name" value="REC_NarL-like"/>
    <property type="match status" value="1"/>
</dbReference>
<sequence>MGQIKVILVDDHEMVRLGLKSFLDLQADIDVIGEASDGQEGIALALELKPDVVVMDLVMPEMDGVEATLEILKEWKAANILVLTSYLDNEKIYPVIEAGAKGYMLKTSSAAEILNAIRKVSKGELAIETEVDAKIRDHRNNPDLHEDLTARERDILKLLAKGYDNQTIADQLFISLKTVKTHVSNILSKLQVDDRTQAVVYAFQHHLVPQDEI</sequence>
<dbReference type="PROSITE" id="PS50043">
    <property type="entry name" value="HTH_LUXR_2"/>
    <property type="match status" value="1"/>
</dbReference>
<dbReference type="OrthoDB" id="9780153at2"/>
<evidence type="ECO:0000259" key="7">
    <source>
        <dbReference type="PROSITE" id="PS50110"/>
    </source>
</evidence>
<evidence type="ECO:0000256" key="4">
    <source>
        <dbReference type="ARBA" id="ARBA00023163"/>
    </source>
</evidence>
<dbReference type="Pfam" id="PF00072">
    <property type="entry name" value="Response_reg"/>
    <property type="match status" value="1"/>
</dbReference>
<feature type="domain" description="HTH luxR-type" evidence="6">
    <location>
        <begin position="141"/>
        <end position="206"/>
    </location>
</feature>
<dbReference type="PANTHER" id="PTHR43214:SF37">
    <property type="entry name" value="TRANSCRIPTIONAL REGULATORY PROTEIN YDFI"/>
    <property type="match status" value="1"/>
</dbReference>
<reference evidence="8 9" key="1">
    <citation type="journal article" date="2014" name="Int. J. Syst. Evol. Microbiol.">
        <title>Phylogenomics and the dynamic genome evolution of the genus Streptococcus.</title>
        <authorList>
            <consortium name="The Broad Institute Genome Sequencing Platform"/>
            <person name="Richards V.P."/>
            <person name="Palmer S.R."/>
            <person name="Pavinski Bitar P.D."/>
            <person name="Qin X."/>
            <person name="Weinstock G.M."/>
            <person name="Highlander S.K."/>
            <person name="Town C.D."/>
            <person name="Burne R.A."/>
            <person name="Stanhope M.J."/>
        </authorList>
    </citation>
    <scope>NUCLEOTIDE SEQUENCE [LARGE SCALE GENOMIC DNA]</scope>
    <source>
        <strain evidence="8 9">NCTC 11558</strain>
    </source>
</reference>
<dbReference type="PANTHER" id="PTHR43214">
    <property type="entry name" value="TWO-COMPONENT RESPONSE REGULATOR"/>
    <property type="match status" value="1"/>
</dbReference>
<feature type="modified residue" description="4-aspartylphosphate" evidence="5">
    <location>
        <position position="56"/>
    </location>
</feature>
<keyword evidence="4" id="KW-0804">Transcription</keyword>
<dbReference type="InterPro" id="IPR058245">
    <property type="entry name" value="NreC/VraR/RcsB-like_REC"/>
</dbReference>
<dbReference type="Pfam" id="PF00196">
    <property type="entry name" value="GerE"/>
    <property type="match status" value="1"/>
</dbReference>
<dbReference type="RefSeq" id="WP_003082065.1">
    <property type="nucleotide sequence ID" value="NZ_AEUW02000001.1"/>
</dbReference>
<dbReference type="InterPro" id="IPR001789">
    <property type="entry name" value="Sig_transdc_resp-reg_receiver"/>
</dbReference>
<dbReference type="GO" id="GO:0000160">
    <property type="term" value="P:phosphorelay signal transduction system"/>
    <property type="evidence" value="ECO:0007669"/>
    <property type="project" value="InterPro"/>
</dbReference>
<dbReference type="SMART" id="SM00421">
    <property type="entry name" value="HTH_LUXR"/>
    <property type="match status" value="1"/>
</dbReference>
<name>G5JY31_9STRE</name>
<dbReference type="InterPro" id="IPR016032">
    <property type="entry name" value="Sig_transdc_resp-reg_C-effctor"/>
</dbReference>
<dbReference type="InterPro" id="IPR000792">
    <property type="entry name" value="Tscrpt_reg_LuxR_C"/>
</dbReference>
<keyword evidence="9" id="KW-1185">Reference proteome</keyword>
<accession>G5JY31</accession>
<dbReference type="SUPFAM" id="SSF52172">
    <property type="entry name" value="CheY-like"/>
    <property type="match status" value="1"/>
</dbReference>
<comment type="caution">
    <text evidence="8">The sequence shown here is derived from an EMBL/GenBank/DDBJ whole genome shotgun (WGS) entry which is preliminary data.</text>
</comment>
<evidence type="ECO:0000256" key="2">
    <source>
        <dbReference type="ARBA" id="ARBA00023015"/>
    </source>
</evidence>
<dbReference type="AlphaFoldDB" id="G5JY31"/>
<evidence type="ECO:0000313" key="8">
    <source>
        <dbReference type="EMBL" id="EHJ53177.1"/>
    </source>
</evidence>
<dbReference type="PROSITE" id="PS00622">
    <property type="entry name" value="HTH_LUXR_1"/>
    <property type="match status" value="1"/>
</dbReference>
<keyword evidence="3" id="KW-0238">DNA-binding</keyword>
<evidence type="ECO:0000313" key="9">
    <source>
        <dbReference type="Proteomes" id="UP000003573"/>
    </source>
</evidence>
<keyword evidence="2" id="KW-0805">Transcription regulation</keyword>
<dbReference type="eggNOG" id="COG2197">
    <property type="taxonomic scope" value="Bacteria"/>
</dbReference>
<dbReference type="Proteomes" id="UP000003573">
    <property type="component" value="Unassembled WGS sequence"/>
</dbReference>
<dbReference type="PRINTS" id="PR00038">
    <property type="entry name" value="HTHLUXR"/>
</dbReference>
<feature type="domain" description="Response regulatory" evidence="7">
    <location>
        <begin position="5"/>
        <end position="121"/>
    </location>
</feature>
<dbReference type="GO" id="GO:0003677">
    <property type="term" value="F:DNA binding"/>
    <property type="evidence" value="ECO:0007669"/>
    <property type="project" value="UniProtKB-KW"/>
</dbReference>
<dbReference type="InterPro" id="IPR011006">
    <property type="entry name" value="CheY-like_superfamily"/>
</dbReference>
<evidence type="ECO:0000256" key="3">
    <source>
        <dbReference type="ARBA" id="ARBA00023125"/>
    </source>
</evidence>
<dbReference type="EMBL" id="AEUW02000001">
    <property type="protein sequence ID" value="EHJ53177.1"/>
    <property type="molecule type" value="Genomic_DNA"/>
</dbReference>
<dbReference type="InterPro" id="IPR039420">
    <property type="entry name" value="WalR-like"/>
</dbReference>
<dbReference type="STRING" id="764298.STRMA_0078"/>
<protein>
    <submittedName>
        <fullName evidence="8">Response regulator receiver domain protein</fullName>
    </submittedName>
</protein>
<evidence type="ECO:0000256" key="5">
    <source>
        <dbReference type="PROSITE-ProRule" id="PRU00169"/>
    </source>
</evidence>
<dbReference type="CDD" id="cd06170">
    <property type="entry name" value="LuxR_C_like"/>
    <property type="match status" value="1"/>
</dbReference>
<dbReference type="SMART" id="SM00448">
    <property type="entry name" value="REC"/>
    <property type="match status" value="1"/>
</dbReference>
<evidence type="ECO:0000259" key="6">
    <source>
        <dbReference type="PROSITE" id="PS50043"/>
    </source>
</evidence>